<evidence type="ECO:0000313" key="4">
    <source>
        <dbReference type="EMBL" id="CAF0760655.1"/>
    </source>
</evidence>
<dbReference type="EMBL" id="CAJNOH010000017">
    <property type="protein sequence ID" value="CAF0760655.1"/>
    <property type="molecule type" value="Genomic_DNA"/>
</dbReference>
<dbReference type="Gene3D" id="1.20.1270.60">
    <property type="entry name" value="Arfaptin homology (AH) domain/BAR domain"/>
    <property type="match status" value="1"/>
</dbReference>
<dbReference type="GO" id="GO:0007010">
    <property type="term" value="P:cytoskeleton organization"/>
    <property type="evidence" value="ECO:0007669"/>
    <property type="project" value="TreeGrafter"/>
</dbReference>
<comment type="caution">
    <text evidence="4">The sequence shown here is derived from an EMBL/GenBank/DDBJ whole genome shotgun (WGS) entry which is preliminary data.</text>
</comment>
<dbReference type="GO" id="GO:0005768">
    <property type="term" value="C:endosome"/>
    <property type="evidence" value="ECO:0007669"/>
    <property type="project" value="TreeGrafter"/>
</dbReference>
<evidence type="ECO:0000313" key="7">
    <source>
        <dbReference type="Proteomes" id="UP000663870"/>
    </source>
</evidence>
<evidence type="ECO:0000313" key="6">
    <source>
        <dbReference type="Proteomes" id="UP000663854"/>
    </source>
</evidence>
<keyword evidence="1 2" id="KW-0175">Coiled coil</keyword>
<name>A0A813PXP1_9BILA</name>
<dbReference type="PANTHER" id="PTHR23065">
    <property type="entry name" value="PROLINE-SERINE-THREONINE PHOSPHATASE INTERACTING PROTEIN 1"/>
    <property type="match status" value="1"/>
</dbReference>
<feature type="coiled-coil region" evidence="2">
    <location>
        <begin position="163"/>
        <end position="246"/>
    </location>
</feature>
<reference evidence="4" key="1">
    <citation type="submission" date="2021-02" db="EMBL/GenBank/DDBJ databases">
        <authorList>
            <person name="Nowell W R."/>
        </authorList>
    </citation>
    <scope>NUCLEOTIDE SEQUENCE</scope>
</reference>
<dbReference type="GO" id="GO:0097320">
    <property type="term" value="P:plasma membrane tubulation"/>
    <property type="evidence" value="ECO:0007669"/>
    <property type="project" value="TreeGrafter"/>
</dbReference>
<keyword evidence="7" id="KW-1185">Reference proteome</keyword>
<proteinExistence type="predicted"/>
<dbReference type="GO" id="GO:0030100">
    <property type="term" value="P:regulation of endocytosis"/>
    <property type="evidence" value="ECO:0007669"/>
    <property type="project" value="TreeGrafter"/>
</dbReference>
<evidence type="ECO:0000256" key="2">
    <source>
        <dbReference type="SAM" id="Coils"/>
    </source>
</evidence>
<protein>
    <recommendedName>
        <fullName evidence="3">F-BAR domain-containing protein</fullName>
    </recommendedName>
</protein>
<gene>
    <name evidence="5" type="ORF">JXQ802_LOCUS2979</name>
    <name evidence="4" type="ORF">PYM288_LOCUS2582</name>
</gene>
<dbReference type="SMART" id="SM00055">
    <property type="entry name" value="FCH"/>
    <property type="match status" value="1"/>
</dbReference>
<dbReference type="GO" id="GO:0005543">
    <property type="term" value="F:phospholipid binding"/>
    <property type="evidence" value="ECO:0007669"/>
    <property type="project" value="TreeGrafter"/>
</dbReference>
<evidence type="ECO:0000313" key="5">
    <source>
        <dbReference type="EMBL" id="CAF0776218.1"/>
    </source>
</evidence>
<dbReference type="InterPro" id="IPR031160">
    <property type="entry name" value="F_BAR_dom"/>
</dbReference>
<dbReference type="SUPFAM" id="SSF103657">
    <property type="entry name" value="BAR/IMD domain-like"/>
    <property type="match status" value="1"/>
</dbReference>
<dbReference type="InterPro" id="IPR001060">
    <property type="entry name" value="FCH_dom"/>
</dbReference>
<dbReference type="GO" id="GO:0005886">
    <property type="term" value="C:plasma membrane"/>
    <property type="evidence" value="ECO:0007669"/>
    <property type="project" value="TreeGrafter"/>
</dbReference>
<dbReference type="PANTHER" id="PTHR23065:SF11">
    <property type="entry name" value="SYNDAPIN, ISOFORM C"/>
    <property type="match status" value="1"/>
</dbReference>
<feature type="domain" description="F-BAR" evidence="3">
    <location>
        <begin position="27"/>
        <end position="296"/>
    </location>
</feature>
<sequence>MNLAFIFLYDMLNRSGQTTPERILSNPWYDKGFCEPNQYKAAIDRCNGGYDSCDLFIHIFSERAKIERNYISDLEKWSATSIKEISQTKEFGTNKKCWIDVIRASKEIANTHSDIVQRLQENVIDKMASYKKENYGKSILHVKKIKEFERDFEQVQKSWIKLLDKINKAKKEYQDAHRQLKKAETAEKIIESDRGAEEEQKTKVRLSVSTYKKECEALKSKYQQYIEEMKNSRPNYENSMKEVLDRTHAFEKKRLAQFKALFTALHQSLLIDKDTHLKEMSEQFTKGINCHDTEKDIQWWNSHFGSDTNTAWPSFEELKD</sequence>
<dbReference type="Proteomes" id="UP000663870">
    <property type="component" value="Unassembled WGS sequence"/>
</dbReference>
<dbReference type="Pfam" id="PF00611">
    <property type="entry name" value="FCH"/>
    <property type="match status" value="1"/>
</dbReference>
<dbReference type="EMBL" id="CAJNOL010000039">
    <property type="protein sequence ID" value="CAF0776218.1"/>
    <property type="molecule type" value="Genomic_DNA"/>
</dbReference>
<dbReference type="PROSITE" id="PS51741">
    <property type="entry name" value="F_BAR"/>
    <property type="match status" value="1"/>
</dbReference>
<dbReference type="InterPro" id="IPR027267">
    <property type="entry name" value="AH/BAR_dom_sf"/>
</dbReference>
<evidence type="ECO:0000259" key="3">
    <source>
        <dbReference type="PROSITE" id="PS51741"/>
    </source>
</evidence>
<evidence type="ECO:0000256" key="1">
    <source>
        <dbReference type="PROSITE-ProRule" id="PRU01077"/>
    </source>
</evidence>
<organism evidence="4 6">
    <name type="scientific">Rotaria sordida</name>
    <dbReference type="NCBI Taxonomy" id="392033"/>
    <lineage>
        <taxon>Eukaryota</taxon>
        <taxon>Metazoa</taxon>
        <taxon>Spiralia</taxon>
        <taxon>Gnathifera</taxon>
        <taxon>Rotifera</taxon>
        <taxon>Eurotatoria</taxon>
        <taxon>Bdelloidea</taxon>
        <taxon>Philodinida</taxon>
        <taxon>Philodinidae</taxon>
        <taxon>Rotaria</taxon>
    </lineage>
</organism>
<dbReference type="Proteomes" id="UP000663854">
    <property type="component" value="Unassembled WGS sequence"/>
</dbReference>
<accession>A0A813PXP1</accession>
<dbReference type="AlphaFoldDB" id="A0A813PXP1"/>